<sequence length="204" mass="23215">MIRNIKNNLKFALKILRLKRDLNPDPVFLRSAREKFLTSLAPQRASLRHHVIRWSYAFTAVVILFGGTGGLAAFADYKDVPVTSSLYDLKRASETTRLVLTPATKKSEAHAQLAERRLKEIKQAQPTIVVPAEDKRMSATVNTPRPIIKKLDEDLRHEVNKAIERKVEQKERVCKLAAEAVKKNLIERRRGGAMEKDCELDFSD</sequence>
<keyword evidence="1" id="KW-0472">Membrane</keyword>
<keyword evidence="1" id="KW-1133">Transmembrane helix</keyword>
<evidence type="ECO:0008006" key="4">
    <source>
        <dbReference type="Google" id="ProtNLM"/>
    </source>
</evidence>
<name>A0A1F8HBB0_9BACT</name>
<gene>
    <name evidence="2" type="ORF">A3I39_01270</name>
</gene>
<comment type="caution">
    <text evidence="2">The sequence shown here is derived from an EMBL/GenBank/DDBJ whole genome shotgun (WGS) entry which is preliminary data.</text>
</comment>
<evidence type="ECO:0000313" key="2">
    <source>
        <dbReference type="EMBL" id="OGN34901.1"/>
    </source>
</evidence>
<organism evidence="2 3">
    <name type="scientific">Candidatus Yanofskybacteria bacterium RIFCSPLOWO2_02_FULL_47_9b</name>
    <dbReference type="NCBI Taxonomy" id="1802708"/>
    <lineage>
        <taxon>Bacteria</taxon>
        <taxon>Candidatus Yanofskyibacteriota</taxon>
    </lineage>
</organism>
<dbReference type="EMBL" id="MGKW01000002">
    <property type="protein sequence ID" value="OGN34901.1"/>
    <property type="molecule type" value="Genomic_DNA"/>
</dbReference>
<dbReference type="Proteomes" id="UP000178155">
    <property type="component" value="Unassembled WGS sequence"/>
</dbReference>
<feature type="transmembrane region" description="Helical" evidence="1">
    <location>
        <begin position="54"/>
        <end position="75"/>
    </location>
</feature>
<accession>A0A1F8HBB0</accession>
<protein>
    <recommendedName>
        <fullName evidence="4">DUF5667 domain-containing protein</fullName>
    </recommendedName>
</protein>
<reference evidence="2 3" key="1">
    <citation type="journal article" date="2016" name="Nat. Commun.">
        <title>Thousands of microbial genomes shed light on interconnected biogeochemical processes in an aquifer system.</title>
        <authorList>
            <person name="Anantharaman K."/>
            <person name="Brown C.T."/>
            <person name="Hug L.A."/>
            <person name="Sharon I."/>
            <person name="Castelle C.J."/>
            <person name="Probst A.J."/>
            <person name="Thomas B.C."/>
            <person name="Singh A."/>
            <person name="Wilkins M.J."/>
            <person name="Karaoz U."/>
            <person name="Brodie E.L."/>
            <person name="Williams K.H."/>
            <person name="Hubbard S.S."/>
            <person name="Banfield J.F."/>
        </authorList>
    </citation>
    <scope>NUCLEOTIDE SEQUENCE [LARGE SCALE GENOMIC DNA]</scope>
</reference>
<keyword evidence="1" id="KW-0812">Transmembrane</keyword>
<proteinExistence type="predicted"/>
<dbReference type="AlphaFoldDB" id="A0A1F8HBB0"/>
<evidence type="ECO:0000256" key="1">
    <source>
        <dbReference type="SAM" id="Phobius"/>
    </source>
</evidence>
<evidence type="ECO:0000313" key="3">
    <source>
        <dbReference type="Proteomes" id="UP000178155"/>
    </source>
</evidence>